<dbReference type="InterPro" id="IPR000873">
    <property type="entry name" value="AMP-dep_synth/lig_dom"/>
</dbReference>
<dbReference type="InterPro" id="IPR025110">
    <property type="entry name" value="AMP-bd_C"/>
</dbReference>
<dbReference type="InterPro" id="IPR045851">
    <property type="entry name" value="AMP-bd_C_sf"/>
</dbReference>
<dbReference type="Pfam" id="PF00501">
    <property type="entry name" value="AMP-binding"/>
    <property type="match status" value="1"/>
</dbReference>
<evidence type="ECO:0000313" key="5">
    <source>
        <dbReference type="EMBL" id="CDP33465.1"/>
    </source>
</evidence>
<dbReference type="AlphaFoldDB" id="A0A060SX22"/>
<evidence type="ECO:0000259" key="4">
    <source>
        <dbReference type="Pfam" id="PF13193"/>
    </source>
</evidence>
<dbReference type="Gene3D" id="3.40.50.12780">
    <property type="entry name" value="N-terminal domain of ligase-like"/>
    <property type="match status" value="1"/>
</dbReference>
<organism evidence="5">
    <name type="scientific">Blastobotrys adeninivorans</name>
    <name type="common">Yeast</name>
    <name type="synonym">Arxula adeninivorans</name>
    <dbReference type="NCBI Taxonomy" id="409370"/>
    <lineage>
        <taxon>Eukaryota</taxon>
        <taxon>Fungi</taxon>
        <taxon>Dikarya</taxon>
        <taxon>Ascomycota</taxon>
        <taxon>Saccharomycotina</taxon>
        <taxon>Dipodascomycetes</taxon>
        <taxon>Dipodascales</taxon>
        <taxon>Trichomonascaceae</taxon>
        <taxon>Blastobotrys</taxon>
    </lineage>
</organism>
<dbReference type="EMBL" id="HG937691">
    <property type="protein sequence ID" value="CDP33465.1"/>
    <property type="molecule type" value="Genomic_DNA"/>
</dbReference>
<gene>
    <name evidence="5" type="ORF">GNLVRS02_ARAD1A09988g</name>
</gene>
<evidence type="ECO:0000256" key="2">
    <source>
        <dbReference type="ARBA" id="ARBA00022598"/>
    </source>
</evidence>
<dbReference type="GO" id="GO:0006631">
    <property type="term" value="P:fatty acid metabolic process"/>
    <property type="evidence" value="ECO:0007669"/>
    <property type="project" value="TreeGrafter"/>
</dbReference>
<sequence length="620" mass="67833">MRARSVGSLCGNGPVATARCAVVRSVPPIPRIVNRTLTTKGQQGQLTVSHGLGPLDPPLSKHTTGSLIRDMSAKYGHLPAVISVHQNRTITYEELDKLSSTVAHNLFNRGIEYGDKVAVCAGNRWEYPVLQVALGKLGAVLVPLNTAFTDVQFASAIKNADVKCLISSGQILRPNGKHKHLGQLIEDSLSHVEYIYAIGDDQCLAADIRQSPKYHHFDMLLENPKGPQFAEDTNPDSVVNMQFTSGTTSDPKMSCLTHANLVNNGLFIGNRMGLSATKAKHPSGQDHLCVPVPMFHCFGLVLSNLASFTQGSAVVYPSESFGAREALQAVREHKCTGINGVPTMFAAELELEDEIAKGGFECLSKGIAAGSSVPIEMMRKLISIFNLDELTICYGMTETSPVSTMTRPGDPLDKRTSSVGTVMPHTEVKIVGRDDKTLTPLPIGKKGEIVTAGYLLQKEYYKNKEKTEEAMVYDSEGKRWMRTGDEGMMDSQGFVTVTGRIKDLIIRGGENIHPLEIENVLFRHPAVSQASVVGAYHEKYGEDIVAFIIKHQGVQVSEDELQAHVKKELGSFLTPHHVFFVDSFPATASGKIRKVELSQTAEEILNHRKYTQRKELEMVA</sequence>
<protein>
    <submittedName>
        <fullName evidence="5">ARAD1A09988p</fullName>
    </submittedName>
</protein>
<evidence type="ECO:0000256" key="1">
    <source>
        <dbReference type="ARBA" id="ARBA00006432"/>
    </source>
</evidence>
<dbReference type="GO" id="GO:0031956">
    <property type="term" value="F:medium-chain fatty acid-CoA ligase activity"/>
    <property type="evidence" value="ECO:0007669"/>
    <property type="project" value="TreeGrafter"/>
</dbReference>
<dbReference type="FunFam" id="3.30.300.30:FF:000008">
    <property type="entry name" value="2,3-dihydroxybenzoate-AMP ligase"/>
    <property type="match status" value="1"/>
</dbReference>
<dbReference type="PhylomeDB" id="A0A060SX22"/>
<proteinExistence type="inferred from homology"/>
<accession>A0A060SX22</accession>
<dbReference type="PANTHER" id="PTHR43201">
    <property type="entry name" value="ACYL-COA SYNTHETASE"/>
    <property type="match status" value="1"/>
</dbReference>
<reference evidence="5" key="2">
    <citation type="submission" date="2014-06" db="EMBL/GenBank/DDBJ databases">
        <title>The complete genome of Blastobotrys (Arxula) adeninivorans LS3 - a yeast of biotechnological interest.</title>
        <authorList>
            <person name="Kunze G."/>
            <person name="Gaillardin C."/>
            <person name="Czernicka M."/>
            <person name="Durrens P."/>
            <person name="Martin T."/>
            <person name="Boer E."/>
            <person name="Gabaldon T."/>
            <person name="Cruz J."/>
            <person name="Talla E."/>
            <person name="Marck C."/>
            <person name="Goffeau A."/>
            <person name="Barbe V."/>
            <person name="Baret P."/>
            <person name="Baronian K."/>
            <person name="Beier S."/>
            <person name="Bleykasten C."/>
            <person name="Bode R."/>
            <person name="Casaregola S."/>
            <person name="Despons L."/>
            <person name="Fairhead C."/>
            <person name="Giersberg M."/>
            <person name="Gierski P."/>
            <person name="Hahnel U."/>
            <person name="Hartmann A."/>
            <person name="Jankowska D."/>
            <person name="Jubin C."/>
            <person name="Jung P."/>
            <person name="Lafontaine I."/>
            <person name="Leh-Louis V."/>
            <person name="Lemaire M."/>
            <person name="Marcet-Houben M."/>
            <person name="Mascher M."/>
            <person name="Morel G."/>
            <person name="Richard G.-F."/>
            <person name="Riechen J."/>
            <person name="Sacerdot C."/>
            <person name="Sarkar A."/>
            <person name="Savel G."/>
            <person name="Schacherer J."/>
            <person name="Sherman D."/>
            <person name="Straub M.-L."/>
            <person name="Stein N."/>
            <person name="Thierry A."/>
            <person name="Trautwein-Schult A."/>
            <person name="Westhof E."/>
            <person name="Worch S."/>
            <person name="Dujon B."/>
            <person name="Souciet J.-L."/>
            <person name="Wincker P."/>
            <person name="Scholz U."/>
            <person name="Neuveglise N."/>
        </authorList>
    </citation>
    <scope>NUCLEOTIDE SEQUENCE</scope>
    <source>
        <strain evidence="5">LS3</strain>
    </source>
</reference>
<reference evidence="5" key="1">
    <citation type="submission" date="2014-02" db="EMBL/GenBank/DDBJ databases">
        <authorList>
            <person name="Genoscope - CEA"/>
        </authorList>
    </citation>
    <scope>NUCLEOTIDE SEQUENCE</scope>
    <source>
        <strain evidence="5">LS3</strain>
    </source>
</reference>
<dbReference type="InterPro" id="IPR042099">
    <property type="entry name" value="ANL_N_sf"/>
</dbReference>
<comment type="similarity">
    <text evidence="1">Belongs to the ATP-dependent AMP-binding enzyme family.</text>
</comment>
<dbReference type="PROSITE" id="PS00455">
    <property type="entry name" value="AMP_BINDING"/>
    <property type="match status" value="1"/>
</dbReference>
<feature type="domain" description="AMP-dependent synthetase/ligase" evidence="3">
    <location>
        <begin position="73"/>
        <end position="461"/>
    </location>
</feature>
<feature type="domain" description="AMP-binding enzyme C-terminal" evidence="4">
    <location>
        <begin position="516"/>
        <end position="591"/>
    </location>
</feature>
<dbReference type="PANTHER" id="PTHR43201:SF30">
    <property type="entry name" value="AMP-DEPENDENT SYNTHETASE_LIGASE DOMAIN-CONTAINING PROTEIN"/>
    <property type="match status" value="1"/>
</dbReference>
<dbReference type="SUPFAM" id="SSF56801">
    <property type="entry name" value="Acetyl-CoA synthetase-like"/>
    <property type="match status" value="1"/>
</dbReference>
<dbReference type="Gene3D" id="3.30.300.30">
    <property type="match status" value="1"/>
</dbReference>
<name>A0A060SX22_BLAAD</name>
<keyword evidence="2" id="KW-0436">Ligase</keyword>
<evidence type="ECO:0000259" key="3">
    <source>
        <dbReference type="Pfam" id="PF00501"/>
    </source>
</evidence>
<dbReference type="InterPro" id="IPR020845">
    <property type="entry name" value="AMP-binding_CS"/>
</dbReference>
<dbReference type="Pfam" id="PF13193">
    <property type="entry name" value="AMP-binding_C"/>
    <property type="match status" value="1"/>
</dbReference>